<name>A0A2R6S005_9APHY</name>
<reference evidence="1 2" key="1">
    <citation type="submission" date="2018-02" db="EMBL/GenBank/DDBJ databases">
        <title>Genome sequence of the basidiomycete white-rot fungus Phlebia centrifuga.</title>
        <authorList>
            <person name="Granchi Z."/>
            <person name="Peng M."/>
            <person name="de Vries R.P."/>
            <person name="Hilden K."/>
            <person name="Makela M.R."/>
            <person name="Grigoriev I."/>
            <person name="Riley R."/>
        </authorList>
    </citation>
    <scope>NUCLEOTIDE SEQUENCE [LARGE SCALE GENOMIC DNA]</scope>
    <source>
        <strain evidence="1 2">FBCC195</strain>
    </source>
</reference>
<sequence>MTARSRVCDVSIGLAPGLPVEHLRVKRESDSPITLGHSEFIRVGMTIQFPKTFGGTRYT</sequence>
<keyword evidence="2" id="KW-1185">Reference proteome</keyword>
<evidence type="ECO:0000313" key="2">
    <source>
        <dbReference type="Proteomes" id="UP000186601"/>
    </source>
</evidence>
<comment type="caution">
    <text evidence="1">The sequence shown here is derived from an EMBL/GenBank/DDBJ whole genome shotgun (WGS) entry which is preliminary data.</text>
</comment>
<dbReference type="Proteomes" id="UP000186601">
    <property type="component" value="Unassembled WGS sequence"/>
</dbReference>
<dbReference type="AlphaFoldDB" id="A0A2R6S005"/>
<protein>
    <submittedName>
        <fullName evidence="1">Uncharacterized protein</fullName>
    </submittedName>
</protein>
<proteinExistence type="predicted"/>
<organism evidence="1 2">
    <name type="scientific">Hermanssonia centrifuga</name>
    <dbReference type="NCBI Taxonomy" id="98765"/>
    <lineage>
        <taxon>Eukaryota</taxon>
        <taxon>Fungi</taxon>
        <taxon>Dikarya</taxon>
        <taxon>Basidiomycota</taxon>
        <taxon>Agaricomycotina</taxon>
        <taxon>Agaricomycetes</taxon>
        <taxon>Polyporales</taxon>
        <taxon>Meruliaceae</taxon>
        <taxon>Hermanssonia</taxon>
    </lineage>
</organism>
<accession>A0A2R6S005</accession>
<dbReference type="EMBL" id="MLYV02000111">
    <property type="protein sequence ID" value="PSS35613.1"/>
    <property type="molecule type" value="Genomic_DNA"/>
</dbReference>
<evidence type="ECO:0000313" key="1">
    <source>
        <dbReference type="EMBL" id="PSS35613.1"/>
    </source>
</evidence>
<gene>
    <name evidence="1" type="ORF">PHLCEN_2v1436</name>
</gene>